<evidence type="ECO:0000256" key="12">
    <source>
        <dbReference type="ARBA" id="ARBA00023125"/>
    </source>
</evidence>
<comment type="caution">
    <text evidence="18">Lacks conserved residue(s) required for the propagation of feature annotation.</text>
</comment>
<dbReference type="InterPro" id="IPR017871">
    <property type="entry name" value="ABC_transporter-like_CS"/>
</dbReference>
<keyword evidence="14 18" id="KW-0742">SOS response</keyword>
<comment type="subunit">
    <text evidence="18">Forms a heterotetramer with UvrB during the search for lesions.</text>
</comment>
<keyword evidence="2 18" id="KW-0963">Cytoplasm</keyword>
<evidence type="ECO:0000259" key="20">
    <source>
        <dbReference type="PROSITE" id="PS50893"/>
    </source>
</evidence>
<dbReference type="InterPro" id="IPR041102">
    <property type="entry name" value="UvrA_inter"/>
</dbReference>
<comment type="subcellular location">
    <subcellularLocation>
        <location evidence="1 18">Cytoplasm</location>
    </subcellularLocation>
</comment>
<dbReference type="FunFam" id="1.20.1580.10:FF:000001">
    <property type="entry name" value="UvrABC system protein A"/>
    <property type="match status" value="2"/>
</dbReference>
<comment type="function">
    <text evidence="18">The UvrABC repair system catalyzes the recognition and processing of DNA lesions. UvrA is an ATPase and a DNA-binding protein. A damage recognition complex composed of 2 UvrA and 2 UvrB subunits scans DNA for abnormalities. When the presence of a lesion has been verified by UvrB, the UvrA molecules dissociate.</text>
</comment>
<evidence type="ECO:0000256" key="7">
    <source>
        <dbReference type="ARBA" id="ARBA00022769"/>
    </source>
</evidence>
<evidence type="ECO:0000256" key="4">
    <source>
        <dbReference type="ARBA" id="ARBA00022737"/>
    </source>
</evidence>
<dbReference type="InterPro" id="IPR041552">
    <property type="entry name" value="UvrA_DNA-bd"/>
</dbReference>
<keyword evidence="5 18" id="KW-0547">Nucleotide-binding</keyword>
<dbReference type="GO" id="GO:0006289">
    <property type="term" value="P:nucleotide-excision repair"/>
    <property type="evidence" value="ECO:0007669"/>
    <property type="project" value="UniProtKB-UniRule"/>
</dbReference>
<comment type="caution">
    <text evidence="21">The sequence shown here is derived from an EMBL/GenBank/DDBJ whole genome shotgun (WGS) entry which is preliminary data.</text>
</comment>
<evidence type="ECO:0000256" key="3">
    <source>
        <dbReference type="ARBA" id="ARBA00022723"/>
    </source>
</evidence>
<evidence type="ECO:0000256" key="13">
    <source>
        <dbReference type="ARBA" id="ARBA00023204"/>
    </source>
</evidence>
<feature type="zinc finger region" description="C4-type" evidence="18">
    <location>
        <begin position="749"/>
        <end position="775"/>
    </location>
</feature>
<feature type="binding site" evidence="18">
    <location>
        <begin position="650"/>
        <end position="657"/>
    </location>
    <ligand>
        <name>ATP</name>
        <dbReference type="ChEBI" id="CHEBI:30616"/>
    </ligand>
</feature>
<keyword evidence="7 18" id="KW-0228">DNA excision</keyword>
<keyword evidence="9 18" id="KW-0862">Zinc</keyword>
<evidence type="ECO:0000256" key="15">
    <source>
        <dbReference type="ARBA" id="ARBA00038000"/>
    </source>
</evidence>
<dbReference type="CDD" id="cd03271">
    <property type="entry name" value="ABC_UvrA_II"/>
    <property type="match status" value="1"/>
</dbReference>
<dbReference type="OrthoDB" id="9809851at2"/>
<evidence type="ECO:0000256" key="6">
    <source>
        <dbReference type="ARBA" id="ARBA00022763"/>
    </source>
</evidence>
<keyword evidence="4 18" id="KW-0677">Repeat</keyword>
<dbReference type="NCBIfam" id="NF001503">
    <property type="entry name" value="PRK00349.1"/>
    <property type="match status" value="1"/>
</dbReference>
<dbReference type="InterPro" id="IPR027417">
    <property type="entry name" value="P-loop_NTPase"/>
</dbReference>
<organism evidence="21 22">
    <name type="scientific">Nocardia bhagyanarayanae</name>
    <dbReference type="NCBI Taxonomy" id="1215925"/>
    <lineage>
        <taxon>Bacteria</taxon>
        <taxon>Bacillati</taxon>
        <taxon>Actinomycetota</taxon>
        <taxon>Actinomycetes</taxon>
        <taxon>Mycobacteriales</taxon>
        <taxon>Nocardiaceae</taxon>
        <taxon>Nocardia</taxon>
    </lineage>
</organism>
<reference evidence="21 22" key="1">
    <citation type="submission" date="2019-06" db="EMBL/GenBank/DDBJ databases">
        <title>Sequencing the genomes of 1000 actinobacteria strains.</title>
        <authorList>
            <person name="Klenk H.-P."/>
        </authorList>
    </citation>
    <scope>NUCLEOTIDE SEQUENCE [LARGE SCALE GENOMIC DNA]</scope>
    <source>
        <strain evidence="21 22">DSM 103495</strain>
    </source>
</reference>
<keyword evidence="3 18" id="KW-0479">Metal-binding</keyword>
<feature type="compositionally biased region" description="Basic residues" evidence="19">
    <location>
        <begin position="961"/>
        <end position="971"/>
    </location>
</feature>
<dbReference type="Gene3D" id="1.10.8.280">
    <property type="entry name" value="ABC transporter ATPase domain-like"/>
    <property type="match status" value="1"/>
</dbReference>
<dbReference type="Pfam" id="PF17760">
    <property type="entry name" value="UvrA_inter"/>
    <property type="match status" value="1"/>
</dbReference>
<sequence>MAERLTVRGAREHNLKGVDLDLPRDSLIVFTGLSGSGKSSLAFDTIFAEGQRRYVESLSAYARQFLGQMDKPDVDFIEGLSPAVSIDQKSTNRNPRSTVGTITEVYDYLRLLYARAGTPHCPVCGELIAKQTPQQIVDQVLAMEEGTKFQVLAPVVRTRKGEFVDLFDQLNSQGYSRVRVDGVVYPLTDPPKLKKQEKHDVEVVVDRLTVKPTSKQRLTDSIETALRLADGIVVLDFVDRDEHAHDRERRFSERLACPNGHPLDIEDLEPRSFSFNSPYGACPDCTGLGIRKEVDPDLVVPDPELSLAQGAIAPWSRGQTAEYFTRLLSGLAEAIGFSMDTPWRELPVKARKAVLEGSADQVHVSYTNRYGRKRSYYADFEGVMPFLQRRMENTDSEQMKEHYEGYMRDIPCPVCNGARLRPEILAVTIAAGAERKSIADVSDLSIGDCSKFLNSLTLGEREAAIAGQVLKEVQARLGFLLDVGLEYLTLSRAAATLSGGEAQRIRLATQIGSGLVGVLYVLDEPSIGLHQRDNRRLIETLTRLKNLGNTLIVVEHDEDTIRASDWVVDIGPLAGEHGGRVVHSGPYQELLTDPDSLTGAYLSGRERIEVPMVRRPVDKKRKLTVVGATEHNLKGIDVSFPLGVLTSVTGVSGSGKSTLVNDILATVLANKLNGARQVPGRHTRVNGLDHLDKLVQVDQSPIGRTPRSNPATYTGVFDKIRTLFAATTEAKVRGYQPGRFSFNVKGGRCEACSGDGTLKIEMNFLPDVYVPCEVCHGARYNRETLEVHYKGKTIAEVLDMSIEEAAEFFEPVTSIHRYLKTLVDVGLGYVRLGQSAPTLSGGEAQRVKLAAELQKRSTGRTVYILDEPTTGLHFEDIRKLLAVINGLVDKGNTVIVIEHNLDVIKTSDWVVDMGPEGGSGGGTVVAEGVPEDVATVPNSYTGQFLKEVLAQPAATAPAKRAPAKKAVKKAPVKAVPAEPTAAKPTKKAPAEKAAAKKAPSETAAAKRLARKAAALR</sequence>
<name>A0A543EX73_9NOCA</name>
<evidence type="ECO:0000313" key="21">
    <source>
        <dbReference type="EMBL" id="TQM26177.1"/>
    </source>
</evidence>
<keyword evidence="10 18" id="KW-0067">ATP-binding</keyword>
<evidence type="ECO:0000256" key="19">
    <source>
        <dbReference type="SAM" id="MobiDB-lite"/>
    </source>
</evidence>
<dbReference type="Pfam" id="PF17755">
    <property type="entry name" value="UvrA_DNA-bind"/>
    <property type="match status" value="1"/>
</dbReference>
<dbReference type="SUPFAM" id="SSF52540">
    <property type="entry name" value="P-loop containing nucleoside triphosphate hydrolases"/>
    <property type="match status" value="2"/>
</dbReference>
<comment type="similarity">
    <text evidence="15 18">Belongs to the ABC transporter superfamily. UvrA family.</text>
</comment>
<dbReference type="GO" id="GO:0016887">
    <property type="term" value="F:ATP hydrolysis activity"/>
    <property type="evidence" value="ECO:0007669"/>
    <property type="project" value="InterPro"/>
</dbReference>
<keyword evidence="11 18" id="KW-0267">Excision nuclease</keyword>
<protein>
    <recommendedName>
        <fullName evidence="16 18">UvrABC system protein A</fullName>
        <shortName evidence="18">UvrA protein</shortName>
    </recommendedName>
    <alternativeName>
        <fullName evidence="17 18">Excinuclease ABC subunit A</fullName>
    </alternativeName>
</protein>
<dbReference type="GO" id="GO:0005737">
    <property type="term" value="C:cytoplasm"/>
    <property type="evidence" value="ECO:0007669"/>
    <property type="project" value="UniProtKB-SubCell"/>
</dbReference>
<dbReference type="InterPro" id="IPR004602">
    <property type="entry name" value="UvrA"/>
</dbReference>
<evidence type="ECO:0000256" key="5">
    <source>
        <dbReference type="ARBA" id="ARBA00022741"/>
    </source>
</evidence>
<dbReference type="CDD" id="cd03270">
    <property type="entry name" value="ABC_UvrA_I"/>
    <property type="match status" value="1"/>
</dbReference>
<feature type="region of interest" description="Disordered" evidence="19">
    <location>
        <begin position="955"/>
        <end position="1016"/>
    </location>
</feature>
<dbReference type="GO" id="GO:0005524">
    <property type="term" value="F:ATP binding"/>
    <property type="evidence" value="ECO:0007669"/>
    <property type="project" value="UniProtKB-UniRule"/>
</dbReference>
<dbReference type="GO" id="GO:0003677">
    <property type="term" value="F:DNA binding"/>
    <property type="evidence" value="ECO:0007669"/>
    <property type="project" value="UniProtKB-UniRule"/>
</dbReference>
<dbReference type="HAMAP" id="MF_00205">
    <property type="entry name" value="UvrA"/>
    <property type="match status" value="1"/>
</dbReference>
<evidence type="ECO:0000256" key="18">
    <source>
        <dbReference type="HAMAP-Rule" id="MF_00205"/>
    </source>
</evidence>
<dbReference type="Gene3D" id="3.30.1490.20">
    <property type="entry name" value="ATP-grasp fold, A domain"/>
    <property type="match status" value="1"/>
</dbReference>
<dbReference type="PANTHER" id="PTHR43152:SF3">
    <property type="entry name" value="UVRABC SYSTEM PROTEIN A"/>
    <property type="match status" value="1"/>
</dbReference>
<keyword evidence="6 18" id="KW-0227">DNA damage</keyword>
<keyword evidence="13 18" id="KW-0234">DNA repair</keyword>
<dbReference type="PROSITE" id="PS50893">
    <property type="entry name" value="ABC_TRANSPORTER_2"/>
    <property type="match status" value="1"/>
</dbReference>
<dbReference type="NCBIfam" id="TIGR00630">
    <property type="entry name" value="uvra"/>
    <property type="match status" value="1"/>
</dbReference>
<dbReference type="PANTHER" id="PTHR43152">
    <property type="entry name" value="UVRABC SYSTEM PROTEIN A"/>
    <property type="match status" value="1"/>
</dbReference>
<dbReference type="EMBL" id="VFPG01000002">
    <property type="protein sequence ID" value="TQM26177.1"/>
    <property type="molecule type" value="Genomic_DNA"/>
</dbReference>
<evidence type="ECO:0000256" key="11">
    <source>
        <dbReference type="ARBA" id="ARBA00022881"/>
    </source>
</evidence>
<dbReference type="AlphaFoldDB" id="A0A543EX73"/>
<feature type="compositionally biased region" description="Low complexity" evidence="19">
    <location>
        <begin position="996"/>
        <end position="1016"/>
    </location>
</feature>
<keyword evidence="8 18" id="KW-0863">Zinc-finger</keyword>
<dbReference type="FunFam" id="1.20.1580.10:FF:000002">
    <property type="entry name" value="UvrABC system protein A"/>
    <property type="match status" value="1"/>
</dbReference>
<evidence type="ECO:0000256" key="10">
    <source>
        <dbReference type="ARBA" id="ARBA00022840"/>
    </source>
</evidence>
<evidence type="ECO:0000256" key="17">
    <source>
        <dbReference type="ARBA" id="ARBA00042156"/>
    </source>
</evidence>
<dbReference type="Gene3D" id="3.40.50.300">
    <property type="entry name" value="P-loop containing nucleotide triphosphate hydrolases"/>
    <property type="match status" value="2"/>
</dbReference>
<dbReference type="GO" id="GO:0008270">
    <property type="term" value="F:zinc ion binding"/>
    <property type="evidence" value="ECO:0007669"/>
    <property type="project" value="UniProtKB-UniRule"/>
</dbReference>
<accession>A0A543EX73</accession>
<dbReference type="GO" id="GO:0009381">
    <property type="term" value="F:excinuclease ABC activity"/>
    <property type="evidence" value="ECO:0007669"/>
    <property type="project" value="UniProtKB-UniRule"/>
</dbReference>
<dbReference type="GO" id="GO:0009432">
    <property type="term" value="P:SOS response"/>
    <property type="evidence" value="ECO:0007669"/>
    <property type="project" value="UniProtKB-UniRule"/>
</dbReference>
<evidence type="ECO:0000256" key="9">
    <source>
        <dbReference type="ARBA" id="ARBA00022833"/>
    </source>
</evidence>
<dbReference type="Proteomes" id="UP000316331">
    <property type="component" value="Unassembled WGS sequence"/>
</dbReference>
<dbReference type="RefSeq" id="WP_141812762.1">
    <property type="nucleotide sequence ID" value="NZ_VFPG01000002.1"/>
</dbReference>
<proteinExistence type="inferred from homology"/>
<evidence type="ECO:0000256" key="8">
    <source>
        <dbReference type="ARBA" id="ARBA00022771"/>
    </source>
</evidence>
<dbReference type="Gene3D" id="1.20.1580.10">
    <property type="entry name" value="ABC transporter ATPase like domain"/>
    <property type="match status" value="2"/>
</dbReference>
<dbReference type="InterPro" id="IPR003439">
    <property type="entry name" value="ABC_transporter-like_ATP-bd"/>
</dbReference>
<keyword evidence="12 18" id="KW-0238">DNA-binding</keyword>
<feature type="compositionally biased region" description="Low complexity" evidence="19">
    <location>
        <begin position="972"/>
        <end position="983"/>
    </location>
</feature>
<dbReference type="GO" id="GO:0009380">
    <property type="term" value="C:excinuclease repair complex"/>
    <property type="evidence" value="ECO:0007669"/>
    <property type="project" value="InterPro"/>
</dbReference>
<feature type="domain" description="ABC transporter" evidence="20">
    <location>
        <begin position="618"/>
        <end position="946"/>
    </location>
</feature>
<dbReference type="PROSITE" id="PS00211">
    <property type="entry name" value="ABC_TRANSPORTER_1"/>
    <property type="match status" value="2"/>
</dbReference>
<evidence type="ECO:0000256" key="1">
    <source>
        <dbReference type="ARBA" id="ARBA00004496"/>
    </source>
</evidence>
<evidence type="ECO:0000256" key="16">
    <source>
        <dbReference type="ARBA" id="ARBA00039316"/>
    </source>
</evidence>
<keyword evidence="22" id="KW-1185">Reference proteome</keyword>
<evidence type="ECO:0000256" key="2">
    <source>
        <dbReference type="ARBA" id="ARBA00022490"/>
    </source>
</evidence>
<feature type="binding site" evidence="18">
    <location>
        <begin position="32"/>
        <end position="39"/>
    </location>
    <ligand>
        <name>ATP</name>
        <dbReference type="ChEBI" id="CHEBI:30616"/>
    </ligand>
</feature>
<gene>
    <name evidence="18" type="primary">uvrA</name>
    <name evidence="21" type="ORF">FB390_6356</name>
</gene>
<dbReference type="InterPro" id="IPR013815">
    <property type="entry name" value="ATP_grasp_subdomain_1"/>
</dbReference>
<evidence type="ECO:0000256" key="14">
    <source>
        <dbReference type="ARBA" id="ARBA00023236"/>
    </source>
</evidence>
<evidence type="ECO:0000313" key="22">
    <source>
        <dbReference type="Proteomes" id="UP000316331"/>
    </source>
</evidence>